<gene>
    <name evidence="2" type="ORF">AVL59_05890</name>
    <name evidence="3" type="ORF">J2Z21_002214</name>
</gene>
<organism evidence="2 4">
    <name type="scientific">Streptomyces griseochromogenes</name>
    <dbReference type="NCBI Taxonomy" id="68214"/>
    <lineage>
        <taxon>Bacteria</taxon>
        <taxon>Bacillati</taxon>
        <taxon>Actinomycetota</taxon>
        <taxon>Actinomycetes</taxon>
        <taxon>Kitasatosporales</taxon>
        <taxon>Streptomycetaceae</taxon>
        <taxon>Streptomyces</taxon>
    </lineage>
</organism>
<dbReference type="RefSeq" id="WP_067300126.1">
    <property type="nucleotide sequence ID" value="NZ_CP016279.1"/>
</dbReference>
<dbReference type="AlphaFoldDB" id="A0A1B1ARG6"/>
<evidence type="ECO:0000313" key="2">
    <source>
        <dbReference type="EMBL" id="ANP49178.1"/>
    </source>
</evidence>
<dbReference type="Proteomes" id="UP000092659">
    <property type="component" value="Chromosome"/>
</dbReference>
<reference evidence="2 4" key="1">
    <citation type="submission" date="2016-06" db="EMBL/GenBank/DDBJ databases">
        <title>Complete genome sequence of Streptomyces griseochromogenes ATCC 14511, the Blasticidin S producer.</title>
        <authorList>
            <person name="Wu L."/>
        </authorList>
    </citation>
    <scope>NUCLEOTIDE SEQUENCE [LARGE SCALE GENOMIC DNA]</scope>
    <source>
        <strain evidence="2 4">ATCC 14511</strain>
    </source>
</reference>
<protein>
    <submittedName>
        <fullName evidence="2">Uncharacterized protein</fullName>
    </submittedName>
</protein>
<dbReference type="EMBL" id="JAGGLP010000004">
    <property type="protein sequence ID" value="MBP2049283.1"/>
    <property type="molecule type" value="Genomic_DNA"/>
</dbReference>
<evidence type="ECO:0000256" key="1">
    <source>
        <dbReference type="SAM" id="MobiDB-lite"/>
    </source>
</evidence>
<dbReference type="OrthoDB" id="4228298at2"/>
<feature type="compositionally biased region" description="Gly residues" evidence="1">
    <location>
        <begin position="162"/>
        <end position="173"/>
    </location>
</feature>
<dbReference type="KEGG" id="sgs:AVL59_05890"/>
<sequence>MTEAAGDPQATAAALEAAAGAIAASGIGPIAGIGAAMARELRVEAETLTAFKNRVNDLLTRLEKSKAAPNSIADGALPTGRLGNFDEADALHGTYTQVHCQLERLSRMLALQIEGLMVTVDASKTNYHNLDDDVRDRLHRIRVEANKLAVDQGRPRTTEGHASGGADGPGHSGHGPTQDSQAGGL</sequence>
<feature type="region of interest" description="Disordered" evidence="1">
    <location>
        <begin position="145"/>
        <end position="185"/>
    </location>
</feature>
<proteinExistence type="predicted"/>
<evidence type="ECO:0000313" key="3">
    <source>
        <dbReference type="EMBL" id="MBP2049283.1"/>
    </source>
</evidence>
<evidence type="ECO:0000313" key="5">
    <source>
        <dbReference type="Proteomes" id="UP001519309"/>
    </source>
</evidence>
<name>A0A1B1ARG6_9ACTN</name>
<keyword evidence="5" id="KW-1185">Reference proteome</keyword>
<dbReference type="EMBL" id="CP016279">
    <property type="protein sequence ID" value="ANP49178.1"/>
    <property type="molecule type" value="Genomic_DNA"/>
</dbReference>
<dbReference type="Proteomes" id="UP001519309">
    <property type="component" value="Unassembled WGS sequence"/>
</dbReference>
<accession>A0A1B1ARG6</accession>
<evidence type="ECO:0000313" key="4">
    <source>
        <dbReference type="Proteomes" id="UP000092659"/>
    </source>
</evidence>
<reference evidence="3 5" key="2">
    <citation type="submission" date="2021-03" db="EMBL/GenBank/DDBJ databases">
        <title>Genomic Encyclopedia of Type Strains, Phase IV (KMG-IV): sequencing the most valuable type-strain genomes for metagenomic binning, comparative biology and taxonomic classification.</title>
        <authorList>
            <person name="Goeker M."/>
        </authorList>
    </citation>
    <scope>NUCLEOTIDE SEQUENCE [LARGE SCALE GENOMIC DNA]</scope>
    <source>
        <strain evidence="3 5">DSM 40499</strain>
    </source>
</reference>